<proteinExistence type="predicted"/>
<accession>A0A9P9EZY5</accession>
<evidence type="ECO:0000313" key="3">
    <source>
        <dbReference type="Proteomes" id="UP000738349"/>
    </source>
</evidence>
<comment type="caution">
    <text evidence="2">The sequence shown here is derived from an EMBL/GenBank/DDBJ whole genome shotgun (WGS) entry which is preliminary data.</text>
</comment>
<keyword evidence="3" id="KW-1185">Reference proteome</keyword>
<reference evidence="2" key="1">
    <citation type="journal article" date="2021" name="Nat. Commun.">
        <title>Genetic determinants of endophytism in the Arabidopsis root mycobiome.</title>
        <authorList>
            <person name="Mesny F."/>
            <person name="Miyauchi S."/>
            <person name="Thiergart T."/>
            <person name="Pickel B."/>
            <person name="Atanasova L."/>
            <person name="Karlsson M."/>
            <person name="Huettel B."/>
            <person name="Barry K.W."/>
            <person name="Haridas S."/>
            <person name="Chen C."/>
            <person name="Bauer D."/>
            <person name="Andreopoulos W."/>
            <person name="Pangilinan J."/>
            <person name="LaButti K."/>
            <person name="Riley R."/>
            <person name="Lipzen A."/>
            <person name="Clum A."/>
            <person name="Drula E."/>
            <person name="Henrissat B."/>
            <person name="Kohler A."/>
            <person name="Grigoriev I.V."/>
            <person name="Martin F.M."/>
            <person name="Hacquard S."/>
        </authorList>
    </citation>
    <scope>NUCLEOTIDE SEQUENCE</scope>
    <source>
        <strain evidence="2">MPI-CAGE-AT-0147</strain>
    </source>
</reference>
<dbReference type="OrthoDB" id="5079020at2759"/>
<evidence type="ECO:0000313" key="2">
    <source>
        <dbReference type="EMBL" id="KAH7148567.1"/>
    </source>
</evidence>
<protein>
    <submittedName>
        <fullName evidence="2">Uncharacterized protein</fullName>
    </submittedName>
</protein>
<feature type="region of interest" description="Disordered" evidence="1">
    <location>
        <begin position="193"/>
        <end position="227"/>
    </location>
</feature>
<evidence type="ECO:0000256" key="1">
    <source>
        <dbReference type="SAM" id="MobiDB-lite"/>
    </source>
</evidence>
<name>A0A9P9EZY5_9HYPO</name>
<feature type="region of interest" description="Disordered" evidence="1">
    <location>
        <begin position="1"/>
        <end position="27"/>
    </location>
</feature>
<dbReference type="Proteomes" id="UP000738349">
    <property type="component" value="Unassembled WGS sequence"/>
</dbReference>
<organism evidence="2 3">
    <name type="scientific">Dactylonectria macrodidyma</name>
    <dbReference type="NCBI Taxonomy" id="307937"/>
    <lineage>
        <taxon>Eukaryota</taxon>
        <taxon>Fungi</taxon>
        <taxon>Dikarya</taxon>
        <taxon>Ascomycota</taxon>
        <taxon>Pezizomycotina</taxon>
        <taxon>Sordariomycetes</taxon>
        <taxon>Hypocreomycetidae</taxon>
        <taxon>Hypocreales</taxon>
        <taxon>Nectriaceae</taxon>
        <taxon>Dactylonectria</taxon>
    </lineage>
</organism>
<gene>
    <name evidence="2" type="ORF">EDB81DRAFT_932977</name>
</gene>
<dbReference type="EMBL" id="JAGMUV010000007">
    <property type="protein sequence ID" value="KAH7148567.1"/>
    <property type="molecule type" value="Genomic_DNA"/>
</dbReference>
<sequence>MNTTDIPEKDVSKGSGLSLGRSTRRLNPRAREFLSFNGQHEDIKKPNVASFTRNLIGDLFEKKDENPDAKPSINTAAADSALPYNPFQVISNQPQRHEPTTQSSEGFGGIPVSNTSASTFGPLFGFAPPTGPARPPTLGGGFPLPFSLHCSSLGLNKGTPFMPRGPMDLANDLTLQSLLLNINNQLPFNTNVQPSLNTQQPSGGAPGGIGSHPGPVPKPRIPDTKDQQAYEAWIEWRKATEPGYAIECKTRQQRRARRNVTTSITAQAVSAV</sequence>
<feature type="compositionally biased region" description="Basic and acidic residues" evidence="1">
    <location>
        <begin position="1"/>
        <end position="12"/>
    </location>
</feature>
<dbReference type="AlphaFoldDB" id="A0A9P9EZY5"/>